<dbReference type="STRING" id="716816.BST96_14500"/>
<organism evidence="1 2">
    <name type="scientific">Oceanicoccus sagamiensis</name>
    <dbReference type="NCBI Taxonomy" id="716816"/>
    <lineage>
        <taxon>Bacteria</taxon>
        <taxon>Pseudomonadati</taxon>
        <taxon>Pseudomonadota</taxon>
        <taxon>Gammaproteobacteria</taxon>
        <taxon>Cellvibrionales</taxon>
        <taxon>Spongiibacteraceae</taxon>
        <taxon>Oceanicoccus</taxon>
    </lineage>
</organism>
<proteinExistence type="predicted"/>
<reference evidence="1 2" key="1">
    <citation type="submission" date="2016-11" db="EMBL/GenBank/DDBJ databases">
        <title>Trade-off between light-utilization and light-protection in marine flavobacteria.</title>
        <authorList>
            <person name="Kumagai Y."/>
        </authorList>
    </citation>
    <scope>NUCLEOTIDE SEQUENCE [LARGE SCALE GENOMIC DNA]</scope>
    <source>
        <strain evidence="1 2">NBRC 107125</strain>
    </source>
</reference>
<protein>
    <submittedName>
        <fullName evidence="1">Uncharacterized protein</fullName>
    </submittedName>
</protein>
<gene>
    <name evidence="1" type="ORF">BST96_14500</name>
</gene>
<keyword evidence="2" id="KW-1185">Reference proteome</keyword>
<evidence type="ECO:0000313" key="1">
    <source>
        <dbReference type="EMBL" id="ARN75219.1"/>
    </source>
</evidence>
<name>A0A1X9NI81_9GAMM</name>
<dbReference type="Proteomes" id="UP000193450">
    <property type="component" value="Chromosome"/>
</dbReference>
<evidence type="ECO:0000313" key="2">
    <source>
        <dbReference type="Proteomes" id="UP000193450"/>
    </source>
</evidence>
<sequence length="200" mass="22089">MGNPDWPQNWTLDGLQRYGEIMELSTLKVWLCQQSFTPEQYDALKVPEGFIKSGTGCATHDAAFFRRSPQEQQNGPLETMSVDGRLFSLVAIPGQADPAYTLEKDGLLVITVNKHHSVMFAKGRTLEILSMGDGRDYVPQIKGAAGLPGLPDSQERVLPEGWTIRELTLEEDLFVEVPFPARVSFFASGDSFQGPVTLSV</sequence>
<dbReference type="EMBL" id="CP019343">
    <property type="protein sequence ID" value="ARN75219.1"/>
    <property type="molecule type" value="Genomic_DNA"/>
</dbReference>
<accession>A0A1X9NI81</accession>
<dbReference type="AlphaFoldDB" id="A0A1X9NI81"/>
<dbReference type="KEGG" id="osg:BST96_14500"/>